<dbReference type="EMBL" id="JAGSND010000021">
    <property type="protein sequence ID" value="MBR0600140.1"/>
    <property type="molecule type" value="Genomic_DNA"/>
</dbReference>
<accession>A0A8J7W749</accession>
<proteinExistence type="predicted"/>
<gene>
    <name evidence="2" type="ORF">KCX82_19840</name>
</gene>
<feature type="domain" description="DUF6385" evidence="1">
    <location>
        <begin position="201"/>
        <end position="283"/>
    </location>
</feature>
<reference evidence="2" key="1">
    <citation type="submission" date="2021-04" db="EMBL/GenBank/DDBJ databases">
        <title>Sinoanaerobacter chloroacetimidivorans sp. nov., an obligate anaerobic bacterium isolated from anaerobic sludge.</title>
        <authorList>
            <person name="Bao Y."/>
        </authorList>
    </citation>
    <scope>NUCLEOTIDE SEQUENCE</scope>
    <source>
        <strain evidence="2">BAD-6</strain>
    </source>
</reference>
<organism evidence="2 3">
    <name type="scientific">Sinanaerobacter chloroacetimidivorans</name>
    <dbReference type="NCBI Taxonomy" id="2818044"/>
    <lineage>
        <taxon>Bacteria</taxon>
        <taxon>Bacillati</taxon>
        <taxon>Bacillota</taxon>
        <taxon>Clostridia</taxon>
        <taxon>Peptostreptococcales</taxon>
        <taxon>Anaerovoracaceae</taxon>
        <taxon>Sinanaerobacter</taxon>
    </lineage>
</organism>
<dbReference type="RefSeq" id="WP_227020254.1">
    <property type="nucleotide sequence ID" value="NZ_JAGSND010000021.1"/>
</dbReference>
<protein>
    <recommendedName>
        <fullName evidence="1">DUF6385 domain-containing protein</fullName>
    </recommendedName>
</protein>
<dbReference type="Pfam" id="PF19912">
    <property type="entry name" value="DUF6385"/>
    <property type="match status" value="1"/>
</dbReference>
<comment type="caution">
    <text evidence="2">The sequence shown here is derived from an EMBL/GenBank/DDBJ whole genome shotgun (WGS) entry which is preliminary data.</text>
</comment>
<evidence type="ECO:0000313" key="2">
    <source>
        <dbReference type="EMBL" id="MBR0600140.1"/>
    </source>
</evidence>
<reference evidence="2" key="2">
    <citation type="submission" date="2021-04" db="EMBL/GenBank/DDBJ databases">
        <authorList>
            <person name="Liu J."/>
        </authorList>
    </citation>
    <scope>NUCLEOTIDE SEQUENCE</scope>
    <source>
        <strain evidence="2">BAD-6</strain>
    </source>
</reference>
<sequence length="283" mass="28709">MNNLMFNTVAEELKTSLYAQAPDSSFKALQLNGDDSLIMAGTVTVSEITAPVTIANDSLTVAGSVTVAGTVTVSEITAPVTIANDSLTVAGSVTVAGTVTVSEITAPVTIANDSLTVAGSVTVAGTVTVSEITAPVTIANDSLTVAGSVTVAGTVTVSEITAPVTIANDTLTTVVAGYSFVTDTVDLPGETGTGVAFDNTDISQIKTGTFFVYNSGTSTLTVSLQISPTTATAFYIDDPSYTDVAISNGENKIIVIGKFANYARLSYDAGAAATFSVYYNAQS</sequence>
<name>A0A8J7W749_9FIRM</name>
<evidence type="ECO:0000313" key="3">
    <source>
        <dbReference type="Proteomes" id="UP000675664"/>
    </source>
</evidence>
<dbReference type="AlphaFoldDB" id="A0A8J7W749"/>
<dbReference type="Proteomes" id="UP000675664">
    <property type="component" value="Unassembled WGS sequence"/>
</dbReference>
<keyword evidence="3" id="KW-1185">Reference proteome</keyword>
<dbReference type="InterPro" id="IPR045965">
    <property type="entry name" value="DUF6385"/>
</dbReference>
<evidence type="ECO:0000259" key="1">
    <source>
        <dbReference type="Pfam" id="PF19912"/>
    </source>
</evidence>